<dbReference type="GO" id="GO:0003682">
    <property type="term" value="F:chromatin binding"/>
    <property type="evidence" value="ECO:0007669"/>
    <property type="project" value="TreeGrafter"/>
</dbReference>
<feature type="compositionally biased region" description="Polar residues" evidence="4">
    <location>
        <begin position="303"/>
        <end position="313"/>
    </location>
</feature>
<dbReference type="SUPFAM" id="SSF46579">
    <property type="entry name" value="Prefoldin"/>
    <property type="match status" value="1"/>
</dbReference>
<dbReference type="CDD" id="cd23159">
    <property type="entry name" value="Prefoldin_URI1"/>
    <property type="match status" value="1"/>
</dbReference>
<comment type="similarity">
    <text evidence="3">Belongs to the RNA polymerase II subunit 5-mediating protein family.</text>
</comment>
<feature type="region of interest" description="Disordered" evidence="4">
    <location>
        <begin position="235"/>
        <end position="268"/>
    </location>
</feature>
<evidence type="ECO:0008006" key="7">
    <source>
        <dbReference type="Google" id="ProtNLM"/>
    </source>
</evidence>
<comment type="caution">
    <text evidence="5">The sequence shown here is derived from an EMBL/GenBank/DDBJ whole genome shotgun (WGS) entry which is preliminary data.</text>
</comment>
<organism evidence="5 6">
    <name type="scientific">Aristolochia fimbriata</name>
    <name type="common">White veined hardy Dutchman's pipe vine</name>
    <dbReference type="NCBI Taxonomy" id="158543"/>
    <lineage>
        <taxon>Eukaryota</taxon>
        <taxon>Viridiplantae</taxon>
        <taxon>Streptophyta</taxon>
        <taxon>Embryophyta</taxon>
        <taxon>Tracheophyta</taxon>
        <taxon>Spermatophyta</taxon>
        <taxon>Magnoliopsida</taxon>
        <taxon>Magnoliidae</taxon>
        <taxon>Piperales</taxon>
        <taxon>Aristolochiaceae</taxon>
        <taxon>Aristolochia</taxon>
    </lineage>
</organism>
<evidence type="ECO:0000313" key="6">
    <source>
        <dbReference type="Proteomes" id="UP000825729"/>
    </source>
</evidence>
<dbReference type="InterPro" id="IPR004127">
    <property type="entry name" value="Prefoldin_subunit_alpha"/>
</dbReference>
<dbReference type="GO" id="GO:0000122">
    <property type="term" value="P:negative regulation of transcription by RNA polymerase II"/>
    <property type="evidence" value="ECO:0007669"/>
    <property type="project" value="TreeGrafter"/>
</dbReference>
<dbReference type="InterPro" id="IPR009053">
    <property type="entry name" value="Prefoldin"/>
</dbReference>
<dbReference type="GO" id="GO:0019212">
    <property type="term" value="F:phosphatase inhibitor activity"/>
    <property type="evidence" value="ECO:0007669"/>
    <property type="project" value="TreeGrafter"/>
</dbReference>
<dbReference type="AlphaFoldDB" id="A0AAV7ECW9"/>
<dbReference type="GO" id="GO:0006457">
    <property type="term" value="P:protein folding"/>
    <property type="evidence" value="ECO:0007669"/>
    <property type="project" value="UniProtKB-ARBA"/>
</dbReference>
<dbReference type="GO" id="GO:0005634">
    <property type="term" value="C:nucleus"/>
    <property type="evidence" value="ECO:0007669"/>
    <property type="project" value="UniProtKB-SubCell"/>
</dbReference>
<evidence type="ECO:0000256" key="1">
    <source>
        <dbReference type="ARBA" id="ARBA00004123"/>
    </source>
</evidence>
<accession>A0AAV7ECW9</accession>
<keyword evidence="6" id="KW-1185">Reference proteome</keyword>
<evidence type="ECO:0000313" key="5">
    <source>
        <dbReference type="EMBL" id="KAG9446241.1"/>
    </source>
</evidence>
<dbReference type="Pfam" id="PF02996">
    <property type="entry name" value="Prefoldin"/>
    <property type="match status" value="1"/>
</dbReference>
<dbReference type="PANTHER" id="PTHR15111">
    <property type="entry name" value="RNA POLYMERASE II SUBUNIT 5-MEDIATING PROTEIN NNX3"/>
    <property type="match status" value="1"/>
</dbReference>
<dbReference type="Gene3D" id="1.10.287.370">
    <property type="match status" value="1"/>
</dbReference>
<feature type="compositionally biased region" description="Polar residues" evidence="4">
    <location>
        <begin position="258"/>
        <end position="268"/>
    </location>
</feature>
<name>A0AAV7ECW9_ARIFI</name>
<reference evidence="5 6" key="1">
    <citation type="submission" date="2021-07" db="EMBL/GenBank/DDBJ databases">
        <title>The Aristolochia fimbriata genome: insights into angiosperm evolution, floral development and chemical biosynthesis.</title>
        <authorList>
            <person name="Jiao Y."/>
        </authorList>
    </citation>
    <scope>NUCLEOTIDE SEQUENCE [LARGE SCALE GENOMIC DNA]</scope>
    <source>
        <strain evidence="5">IBCAS-2021</strain>
        <tissue evidence="5">Leaf</tissue>
    </source>
</reference>
<dbReference type="PANTHER" id="PTHR15111:SF0">
    <property type="entry name" value="UNCONVENTIONAL PREFOLDIN RPB5 INTERACTOR 1"/>
    <property type="match status" value="1"/>
</dbReference>
<feature type="region of interest" description="Disordered" evidence="4">
    <location>
        <begin position="289"/>
        <end position="327"/>
    </location>
</feature>
<dbReference type="GO" id="GO:0003714">
    <property type="term" value="F:transcription corepressor activity"/>
    <property type="evidence" value="ECO:0007669"/>
    <property type="project" value="TreeGrafter"/>
</dbReference>
<keyword evidence="2" id="KW-0539">Nucleus</keyword>
<dbReference type="NCBIfam" id="TIGR00293">
    <property type="entry name" value="prefoldin subunit alpha"/>
    <property type="match status" value="1"/>
</dbReference>
<sequence length="327" mass="35993">MVGGVKGTVTPLASVFPVEEAQKAVQRVGDTITQRQKELDHLRQFISDNRALINLVQKLPDEISHEIMVPFGRAAFFPGRLIHTNELMVLLGDGYYAERTAKQTNEILQRRGKALEGQCDSLKAMIADLQAEVSFFNNTAAEAAEGLVEIREEYAEDHPASTIPQSGRSPEIKHPESSYASGVKENEAGEDAEYARMMARLDVLEKEEEATFERDEEEDVTRFVSSAHLVKANTLVKETDSGSAGKKSSTTEKHLPLQSEQEVSTVHPLTTDEKISTVSKQSQVIIGSVVEHSHGFPSDPNRETSSSVGTSKPSKPVSRFKMQRGNS</sequence>
<evidence type="ECO:0000256" key="4">
    <source>
        <dbReference type="SAM" id="MobiDB-lite"/>
    </source>
</evidence>
<dbReference type="EMBL" id="JAINDJ010000005">
    <property type="protein sequence ID" value="KAG9446241.1"/>
    <property type="molecule type" value="Genomic_DNA"/>
</dbReference>
<proteinExistence type="inferred from homology"/>
<protein>
    <recommendedName>
        <fullName evidence="7">RNA polymerase II subunit 5-mediating protein homolog</fullName>
    </recommendedName>
</protein>
<dbReference type="InterPro" id="IPR052255">
    <property type="entry name" value="RNA_pol_II_subunit5-mediator"/>
</dbReference>
<feature type="region of interest" description="Disordered" evidence="4">
    <location>
        <begin position="156"/>
        <end position="191"/>
    </location>
</feature>
<gene>
    <name evidence="5" type="ORF">H6P81_012369</name>
</gene>
<dbReference type="GO" id="GO:0009409">
    <property type="term" value="P:response to cold"/>
    <property type="evidence" value="ECO:0007669"/>
    <property type="project" value="UniProtKB-ARBA"/>
</dbReference>
<dbReference type="Proteomes" id="UP000825729">
    <property type="component" value="Unassembled WGS sequence"/>
</dbReference>
<evidence type="ECO:0000256" key="3">
    <source>
        <dbReference type="ARBA" id="ARBA00038295"/>
    </source>
</evidence>
<evidence type="ECO:0000256" key="2">
    <source>
        <dbReference type="ARBA" id="ARBA00023242"/>
    </source>
</evidence>
<comment type="subcellular location">
    <subcellularLocation>
        <location evidence="1">Nucleus</location>
    </subcellularLocation>
</comment>